<dbReference type="STRING" id="225164.V4BGI5"/>
<evidence type="ECO:0000256" key="3">
    <source>
        <dbReference type="ARBA" id="ARBA00022475"/>
    </source>
</evidence>
<dbReference type="SUPFAM" id="SSF111418">
    <property type="entry name" value="Hormone receptor domain"/>
    <property type="match status" value="1"/>
</dbReference>
<dbReference type="PROSITE" id="PS00649">
    <property type="entry name" value="G_PROTEIN_RECEP_F2_1"/>
    <property type="match status" value="1"/>
</dbReference>
<feature type="domain" description="G-protein coupled receptors family 2 profile 1" evidence="12">
    <location>
        <begin position="81"/>
        <end position="160"/>
    </location>
</feature>
<organism evidence="14 15">
    <name type="scientific">Lottia gigantea</name>
    <name type="common">Giant owl limpet</name>
    <dbReference type="NCBI Taxonomy" id="225164"/>
    <lineage>
        <taxon>Eukaryota</taxon>
        <taxon>Metazoa</taxon>
        <taxon>Spiralia</taxon>
        <taxon>Lophotrochozoa</taxon>
        <taxon>Mollusca</taxon>
        <taxon>Gastropoda</taxon>
        <taxon>Patellogastropoda</taxon>
        <taxon>Lottioidea</taxon>
        <taxon>Lottiidae</taxon>
        <taxon>Lottia</taxon>
    </lineage>
</organism>
<protein>
    <recommendedName>
        <fullName evidence="16">G-protein coupled receptors family 2 profile 2 domain-containing protein</fullName>
    </recommendedName>
</protein>
<dbReference type="PANTHER" id="PTHR45620:SF42">
    <property type="entry name" value="G-PROTEIN COUPLED RECEPTOR SEB-2"/>
    <property type="match status" value="1"/>
</dbReference>
<evidence type="ECO:0000256" key="1">
    <source>
        <dbReference type="ARBA" id="ARBA00004651"/>
    </source>
</evidence>
<dbReference type="PROSITE" id="PS50227">
    <property type="entry name" value="G_PROTEIN_RECEP_F2_3"/>
    <property type="match status" value="1"/>
</dbReference>
<evidence type="ECO:0000256" key="7">
    <source>
        <dbReference type="ARBA" id="ARBA00023136"/>
    </source>
</evidence>
<keyword evidence="4 11" id="KW-0812">Transmembrane</keyword>
<evidence type="ECO:0000256" key="8">
    <source>
        <dbReference type="ARBA" id="ARBA00023170"/>
    </source>
</evidence>
<dbReference type="GO" id="GO:0005886">
    <property type="term" value="C:plasma membrane"/>
    <property type="evidence" value="ECO:0007669"/>
    <property type="project" value="UniProtKB-SubCell"/>
</dbReference>
<dbReference type="CDD" id="cd15041">
    <property type="entry name" value="7tmB1_hormone_R"/>
    <property type="match status" value="1"/>
</dbReference>
<dbReference type="GeneID" id="20230457"/>
<feature type="transmembrane region" description="Helical" evidence="11">
    <location>
        <begin position="285"/>
        <end position="305"/>
    </location>
</feature>
<evidence type="ECO:0000256" key="4">
    <source>
        <dbReference type="ARBA" id="ARBA00022692"/>
    </source>
</evidence>
<keyword evidence="7 11" id="KW-0472">Membrane</keyword>
<dbReference type="Gene3D" id="1.20.1070.10">
    <property type="entry name" value="Rhodopsin 7-helix transmembrane proteins"/>
    <property type="match status" value="1"/>
</dbReference>
<dbReference type="Gene3D" id="4.10.1240.10">
    <property type="entry name" value="GPCR, family 2, extracellular hormone receptor domain"/>
    <property type="match status" value="1"/>
</dbReference>
<evidence type="ECO:0000256" key="9">
    <source>
        <dbReference type="ARBA" id="ARBA00023180"/>
    </source>
</evidence>
<dbReference type="InterPro" id="IPR000832">
    <property type="entry name" value="GPCR_2_secretin-like"/>
</dbReference>
<dbReference type="GO" id="GO:0008528">
    <property type="term" value="F:G protein-coupled peptide receptor activity"/>
    <property type="evidence" value="ECO:0007669"/>
    <property type="project" value="TreeGrafter"/>
</dbReference>
<evidence type="ECO:0000256" key="10">
    <source>
        <dbReference type="ARBA" id="ARBA00023224"/>
    </source>
</evidence>
<evidence type="ECO:0008006" key="16">
    <source>
        <dbReference type="Google" id="ProtNLM"/>
    </source>
</evidence>
<comment type="subcellular location">
    <subcellularLocation>
        <location evidence="1">Cell membrane</location>
        <topology evidence="1">Multi-pass membrane protein</topology>
    </subcellularLocation>
</comment>
<comment type="similarity">
    <text evidence="2">Belongs to the G-protein coupled receptor 2 family.</text>
</comment>
<dbReference type="SMART" id="SM00008">
    <property type="entry name" value="HormR"/>
    <property type="match status" value="1"/>
</dbReference>
<dbReference type="GO" id="GO:0007166">
    <property type="term" value="P:cell surface receptor signaling pathway"/>
    <property type="evidence" value="ECO:0007669"/>
    <property type="project" value="InterPro"/>
</dbReference>
<feature type="transmembrane region" description="Helical" evidence="11">
    <location>
        <begin position="325"/>
        <end position="349"/>
    </location>
</feature>
<feature type="transmembrane region" description="Helical" evidence="11">
    <location>
        <begin position="400"/>
        <end position="419"/>
    </location>
</feature>
<sequence length="468" mass="53912">IPDYNDFTCAWCHFYLFQRKSFAPSLKVPFLMATMNGSTWTRGRLVKPDPTNRTSVNMICESLNSDECDRWKMCCQSARECCRDQIAHPPVTNSTCIGTWDGYGCWRDANPDTENYLSCPNFLQYSIPTRNALKYCHSNGTWMKINGSQWTDYTPCLDKESLIESIYLSLGCNIASILLLLPAIAIFLVYRPLRKQHRIRLHISFFLSFILSDVTAILWDVVVTYDRLTNENVSQSVLYQNGAGCKALSFFRIYCKSTNYVWMFCEGFYLHRLISNAFKPPKSLYPLYLTGWGLPMIYSVIYAALRASLANESCWAKSFGQYEWIIYAPNLLCLVVNLFFLCNILRVLVTQLQTHPNEPSHFRRALKATFVLIPLFGIQLFVTLYRVPAGSEAAGAYEKFTTFVINSQGFFVALIFCFCNGEVRIKEAFLFRCRFLSFYFCCNKPIQISLFLTCFTLAGKSRIRDHDK</sequence>
<dbReference type="OMA" id="HACAWCY"/>
<keyword evidence="8" id="KW-0675">Receptor</keyword>
<dbReference type="CTD" id="20230457"/>
<evidence type="ECO:0000259" key="13">
    <source>
        <dbReference type="PROSITE" id="PS50261"/>
    </source>
</evidence>
<dbReference type="OrthoDB" id="6160250at2759"/>
<dbReference type="PROSITE" id="PS00650">
    <property type="entry name" value="G_PROTEIN_RECEP_F2_2"/>
    <property type="match status" value="1"/>
</dbReference>
<keyword evidence="15" id="KW-1185">Reference proteome</keyword>
<keyword evidence="10" id="KW-0807">Transducer</keyword>
<dbReference type="HOGENOM" id="CLU_002753_4_2_1"/>
<dbReference type="InterPro" id="IPR017983">
    <property type="entry name" value="GPCR_2_secretin-like_CS"/>
</dbReference>
<keyword evidence="5 11" id="KW-1133">Transmembrane helix</keyword>
<dbReference type="RefSeq" id="XP_009044476.1">
    <property type="nucleotide sequence ID" value="XM_009046228.1"/>
</dbReference>
<dbReference type="PROSITE" id="PS50261">
    <property type="entry name" value="G_PROTEIN_RECEP_F2_4"/>
    <property type="match status" value="1"/>
</dbReference>
<keyword evidence="6" id="KW-0297">G-protein coupled receptor</keyword>
<feature type="domain" description="G-protein coupled receptors family 2 profile 2" evidence="13">
    <location>
        <begin position="165"/>
        <end position="420"/>
    </location>
</feature>
<evidence type="ECO:0000256" key="6">
    <source>
        <dbReference type="ARBA" id="ARBA00023040"/>
    </source>
</evidence>
<dbReference type="GO" id="GO:0007188">
    <property type="term" value="P:adenylate cyclase-modulating G protein-coupled receptor signaling pathway"/>
    <property type="evidence" value="ECO:0007669"/>
    <property type="project" value="TreeGrafter"/>
</dbReference>
<dbReference type="Pfam" id="PF02793">
    <property type="entry name" value="HRM"/>
    <property type="match status" value="1"/>
</dbReference>
<feature type="transmembrane region" description="Helical" evidence="11">
    <location>
        <begin position="370"/>
        <end position="388"/>
    </location>
</feature>
<gene>
    <name evidence="14" type="ORF">LOTGIDRAFT_109332</name>
</gene>
<keyword evidence="3" id="KW-1003">Cell membrane</keyword>
<reference evidence="14 15" key="1">
    <citation type="journal article" date="2013" name="Nature">
        <title>Insights into bilaterian evolution from three spiralian genomes.</title>
        <authorList>
            <person name="Simakov O."/>
            <person name="Marletaz F."/>
            <person name="Cho S.J."/>
            <person name="Edsinger-Gonzales E."/>
            <person name="Havlak P."/>
            <person name="Hellsten U."/>
            <person name="Kuo D.H."/>
            <person name="Larsson T."/>
            <person name="Lv J."/>
            <person name="Arendt D."/>
            <person name="Savage R."/>
            <person name="Osoegawa K."/>
            <person name="de Jong P."/>
            <person name="Grimwood J."/>
            <person name="Chapman J.A."/>
            <person name="Shapiro H."/>
            <person name="Aerts A."/>
            <person name="Otillar R.P."/>
            <person name="Terry A.Y."/>
            <person name="Boore J.L."/>
            <person name="Grigoriev I.V."/>
            <person name="Lindberg D.R."/>
            <person name="Seaver E.C."/>
            <person name="Weisblat D.A."/>
            <person name="Putnam N.H."/>
            <person name="Rokhsar D.S."/>
        </authorList>
    </citation>
    <scope>NUCLEOTIDE SEQUENCE [LARGE SCALE GENOMIC DNA]</scope>
</reference>
<name>V4BGI5_LOTGI</name>
<dbReference type="PANTHER" id="PTHR45620">
    <property type="entry name" value="PDF RECEPTOR-LIKE PROTEIN-RELATED"/>
    <property type="match status" value="1"/>
</dbReference>
<dbReference type="Proteomes" id="UP000030746">
    <property type="component" value="Unassembled WGS sequence"/>
</dbReference>
<evidence type="ECO:0000313" key="15">
    <source>
        <dbReference type="Proteomes" id="UP000030746"/>
    </source>
</evidence>
<accession>V4BGI5</accession>
<proteinExistence type="inferred from homology"/>
<evidence type="ECO:0000256" key="11">
    <source>
        <dbReference type="SAM" id="Phobius"/>
    </source>
</evidence>
<dbReference type="PRINTS" id="PR00249">
    <property type="entry name" value="GPCRSECRETIN"/>
</dbReference>
<dbReference type="SUPFAM" id="SSF81321">
    <property type="entry name" value="Family A G protein-coupled receptor-like"/>
    <property type="match status" value="1"/>
</dbReference>
<dbReference type="InterPro" id="IPR017981">
    <property type="entry name" value="GPCR_2-like_7TM"/>
</dbReference>
<evidence type="ECO:0000313" key="14">
    <source>
        <dbReference type="EMBL" id="ESP04967.1"/>
    </source>
</evidence>
<dbReference type="Pfam" id="PF00002">
    <property type="entry name" value="7tm_2"/>
    <property type="match status" value="1"/>
</dbReference>
<dbReference type="KEGG" id="lgi:LOTGIDRAFT_109332"/>
<keyword evidence="9" id="KW-0325">Glycoprotein</keyword>
<evidence type="ECO:0000256" key="5">
    <source>
        <dbReference type="ARBA" id="ARBA00022989"/>
    </source>
</evidence>
<dbReference type="InterPro" id="IPR050332">
    <property type="entry name" value="GPCR_2"/>
</dbReference>
<dbReference type="InterPro" id="IPR036445">
    <property type="entry name" value="GPCR_2_extracell_dom_sf"/>
</dbReference>
<dbReference type="InterPro" id="IPR001879">
    <property type="entry name" value="GPCR_2_extracellular_dom"/>
</dbReference>
<feature type="transmembrane region" description="Helical" evidence="11">
    <location>
        <begin position="166"/>
        <end position="189"/>
    </location>
</feature>
<dbReference type="EMBL" id="KB199651">
    <property type="protein sequence ID" value="ESP04967.1"/>
    <property type="molecule type" value="Genomic_DNA"/>
</dbReference>
<evidence type="ECO:0000256" key="2">
    <source>
        <dbReference type="ARBA" id="ARBA00005314"/>
    </source>
</evidence>
<evidence type="ECO:0000259" key="12">
    <source>
        <dbReference type="PROSITE" id="PS50227"/>
    </source>
</evidence>
<dbReference type="AlphaFoldDB" id="V4BGI5"/>
<feature type="transmembrane region" description="Helical" evidence="11">
    <location>
        <begin position="201"/>
        <end position="219"/>
    </location>
</feature>
<feature type="non-terminal residue" evidence="14">
    <location>
        <position position="1"/>
    </location>
</feature>